<dbReference type="RefSeq" id="WP_086977750.1">
    <property type="nucleotide sequence ID" value="NZ_NFSB01000084.1"/>
</dbReference>
<accession>A0A1Y3KWR5</accession>
<evidence type="ECO:0000313" key="1">
    <source>
        <dbReference type="EMBL" id="OUM28310.1"/>
    </source>
</evidence>
<protein>
    <submittedName>
        <fullName evidence="1">Uncharacterized protein</fullName>
    </submittedName>
</protein>
<gene>
    <name evidence="1" type="ORF">B8W72_20860</name>
</gene>
<organism evidence="1 2">
    <name type="scientific">Pseudomonas putida</name>
    <name type="common">Arthrobacter siderocapsulatus</name>
    <dbReference type="NCBI Taxonomy" id="303"/>
    <lineage>
        <taxon>Bacteria</taxon>
        <taxon>Pseudomonadati</taxon>
        <taxon>Pseudomonadota</taxon>
        <taxon>Gammaproteobacteria</taxon>
        <taxon>Pseudomonadales</taxon>
        <taxon>Pseudomonadaceae</taxon>
        <taxon>Pseudomonas</taxon>
    </lineage>
</organism>
<comment type="caution">
    <text evidence="1">The sequence shown here is derived from an EMBL/GenBank/DDBJ whole genome shotgun (WGS) entry which is preliminary data.</text>
</comment>
<dbReference type="AlphaFoldDB" id="A0A1Y3KWR5"/>
<sequence>MPAKQHPLDVQSVGEDTYIVMSKGHHDLDQFMAAAIKRYPGWALGCPVHVWVKTTPGHGTYAQMYNLVPEGTRGCWPATYCHEYGDGYERYSGEVQP</sequence>
<name>A0A1Y3KWR5_PSEPU</name>
<dbReference type="Proteomes" id="UP000196082">
    <property type="component" value="Unassembled WGS sequence"/>
</dbReference>
<proteinExistence type="predicted"/>
<dbReference type="EMBL" id="NFSB01000084">
    <property type="protein sequence ID" value="OUM28310.1"/>
    <property type="molecule type" value="Genomic_DNA"/>
</dbReference>
<reference evidence="1 2" key="1">
    <citation type="submission" date="2017-05" db="EMBL/GenBank/DDBJ databases">
        <title>Whole genome sequence of Pseudomonas putida isolate 1312 commercialized as a biostimulant.</title>
        <authorList>
            <person name="Crovadore J."/>
            <person name="Blanc P."/>
            <person name="Chablais R."/>
            <person name="Cochard B."/>
            <person name="Grizard D."/>
            <person name="Lefort F."/>
        </authorList>
    </citation>
    <scope>NUCLEOTIDE SEQUENCE [LARGE SCALE GENOMIC DNA]</scope>
    <source>
        <strain evidence="1 2">1312</strain>
    </source>
</reference>
<evidence type="ECO:0000313" key="2">
    <source>
        <dbReference type="Proteomes" id="UP000196082"/>
    </source>
</evidence>